<feature type="disulfide bond" evidence="7">
    <location>
        <begin position="340"/>
        <end position="349"/>
    </location>
</feature>
<feature type="transmembrane region" description="Helical" evidence="9">
    <location>
        <begin position="554"/>
        <end position="577"/>
    </location>
</feature>
<evidence type="ECO:0000313" key="10">
    <source>
        <dbReference type="Proteomes" id="UP000085678"/>
    </source>
</evidence>
<dbReference type="GO" id="GO:0051378">
    <property type="term" value="F:serotonin binding"/>
    <property type="evidence" value="ECO:0007669"/>
    <property type="project" value="TreeGrafter"/>
</dbReference>
<evidence type="ECO:0000256" key="7">
    <source>
        <dbReference type="PIRSR" id="PIRSR600175-2"/>
    </source>
</evidence>
<dbReference type="PRINTS" id="PR00176">
    <property type="entry name" value="NANEUSMPORT"/>
</dbReference>
<dbReference type="SUPFAM" id="SSF161070">
    <property type="entry name" value="SNF-like"/>
    <property type="match status" value="1"/>
</dbReference>
<evidence type="ECO:0000256" key="3">
    <source>
        <dbReference type="ARBA" id="ARBA00022692"/>
    </source>
</evidence>
<keyword evidence="6" id="KW-0915">Sodium</keyword>
<sequence>MSQTNPVTEGPQQTASAYQEINKVLSDQRAKVPKHDSIPYDRQVQKKSTMAYDNPLFKDSNVKNCDQDSHKINERGIKGSSSESKGCYNAAFQSDTHLPPEGALAFPETEQGKVSDSHLAHVHRAHTDEDEEGKGVKNTEVNLKPFPEATTHEREGTVKRISSFDNSCSETSSAPVADNIDTMSSQAVTQKVVLDGTVDGEKKILAETKDAKKAELPERETWGKKVDFLLSVIGFAVDLGNVWRFPYVCYSNGGGAFLIPYIVMLIFGGLPLFYMELALGQYQRSGCLTVWKRICPMFKGIGFGIIFIATWVSFYYNTIIAWAFYYLFSSMASEVPWATCGNPWNTDNCTTFRDRSLNKTLAKNNYSKLASHEFFYRGVLELQGEGHVDDIGNIGPVKWQIALCLMAVFVLVYFALWKGVKTSGKAVWFTATMPYIVLFILLIRGVTLEGSLSGILFYLRPEWDRLLVTQVWIDAAAQIFFSLGPGFGVLLALSSYNKFHNNCYSDALLTSSINCATSFLAGFVVFSVLGHMAFMEGKDIKTVAQDGPGLVFVVYPEAIAALPGSVFWAIIFFLMLITLGLDSTFGGLEALITGICDEFPQTVGKRRELFVAGLMVYCFLGALSTTTEGGYSLVLLLDTHGAPISILLIVFLECIAVNWCYGVNRFGQDIRTMLGFQPGIFWKICWAIISPIFLLTLFILSVVWYKPPNYTTGEPFQDWVVSIGWAITSTSLIPIPIYIIYKFIITKGNFKERLLLMVAPEERPAVDETNGVQYVMPTTHFI</sequence>
<dbReference type="GO" id="GO:0006865">
    <property type="term" value="P:amino acid transport"/>
    <property type="evidence" value="ECO:0007669"/>
    <property type="project" value="TreeGrafter"/>
</dbReference>
<dbReference type="PROSITE" id="PS50267">
    <property type="entry name" value="NA_NEUROTRAN_SYMP_3"/>
    <property type="match status" value="1"/>
</dbReference>
<dbReference type="PROSITE" id="PS00610">
    <property type="entry name" value="NA_NEUROTRAN_SYMP_1"/>
    <property type="match status" value="1"/>
</dbReference>
<dbReference type="AlphaFoldDB" id="A0A1S3I211"/>
<evidence type="ECO:0000313" key="11">
    <source>
        <dbReference type="RefSeq" id="XP_013392305.1"/>
    </source>
</evidence>
<proteinExistence type="inferred from homology"/>
<dbReference type="InterPro" id="IPR037272">
    <property type="entry name" value="SNS_sf"/>
</dbReference>
<feature type="transmembrane region" description="Helical" evidence="9">
    <location>
        <begin position="642"/>
        <end position="663"/>
    </location>
</feature>
<feature type="binding site" evidence="6">
    <location>
        <position position="579"/>
    </location>
    <ligand>
        <name>Na(+)</name>
        <dbReference type="ChEBI" id="CHEBI:29101"/>
        <label>1</label>
    </ligand>
</feature>
<feature type="binding site" evidence="6">
    <location>
        <position position="514"/>
    </location>
    <ligand>
        <name>Na(+)</name>
        <dbReference type="ChEBI" id="CHEBI:29101"/>
        <label>1</label>
    </ligand>
</feature>
<dbReference type="PANTHER" id="PTHR11616:SF279">
    <property type="entry name" value="SODIUM-DEPENDENT SEROTONIN TRANSPORTER"/>
    <property type="match status" value="1"/>
</dbReference>
<dbReference type="STRING" id="7574.A0A1S3I211"/>
<feature type="transmembrane region" description="Helical" evidence="9">
    <location>
        <begin position="300"/>
        <end position="328"/>
    </location>
</feature>
<comment type="similarity">
    <text evidence="8">Belongs to the sodium:neurotransmitter symporter (SNF) (TC 2.A.22) family.</text>
</comment>
<accession>A0A1S3I211</accession>
<feature type="binding site" evidence="6">
    <location>
        <position position="234"/>
    </location>
    <ligand>
        <name>Na(+)</name>
        <dbReference type="ChEBI" id="CHEBI:29101"/>
        <label>1</label>
    </ligand>
</feature>
<dbReference type="InterPro" id="IPR000175">
    <property type="entry name" value="Na/ntran_symport"/>
</dbReference>
<keyword evidence="4 9" id="KW-1133">Transmembrane helix</keyword>
<keyword evidence="7" id="KW-1015">Disulfide bond</keyword>
<evidence type="ECO:0000313" key="12">
    <source>
        <dbReference type="RefSeq" id="XP_013392306.1"/>
    </source>
</evidence>
<evidence type="ECO:0000256" key="5">
    <source>
        <dbReference type="ARBA" id="ARBA00023136"/>
    </source>
</evidence>
<evidence type="ECO:0000256" key="2">
    <source>
        <dbReference type="ARBA" id="ARBA00022448"/>
    </source>
</evidence>
<dbReference type="NCBIfam" id="NF037979">
    <property type="entry name" value="Na_transp"/>
    <property type="match status" value="1"/>
</dbReference>
<evidence type="ECO:0000256" key="4">
    <source>
        <dbReference type="ARBA" id="ARBA00022989"/>
    </source>
</evidence>
<feature type="transmembrane region" description="Helical" evidence="9">
    <location>
        <begin position="399"/>
        <end position="416"/>
    </location>
</feature>
<feature type="transmembrane region" description="Helical" evidence="9">
    <location>
        <begin position="228"/>
        <end position="246"/>
    </location>
</feature>
<dbReference type="RefSeq" id="XP_013392306.1">
    <property type="nucleotide sequence ID" value="XM_013536852.2"/>
</dbReference>
<keyword evidence="3 8" id="KW-0812">Transmembrane</keyword>
<dbReference type="KEGG" id="lak:106160302"/>
<dbReference type="GO" id="GO:0098793">
    <property type="term" value="C:presynapse"/>
    <property type="evidence" value="ECO:0007669"/>
    <property type="project" value="GOC"/>
</dbReference>
<protein>
    <recommendedName>
        <fullName evidence="8">Transporter</fullName>
    </recommendedName>
</protein>
<feature type="transmembrane region" description="Helical" evidence="9">
    <location>
        <begin position="258"/>
        <end position="279"/>
    </location>
</feature>
<evidence type="ECO:0000256" key="8">
    <source>
        <dbReference type="RuleBase" id="RU003732"/>
    </source>
</evidence>
<keyword evidence="8" id="KW-0769">Symport</keyword>
<keyword evidence="2 8" id="KW-0813">Transport</keyword>
<evidence type="ECO:0000256" key="1">
    <source>
        <dbReference type="ARBA" id="ARBA00004141"/>
    </source>
</evidence>
<evidence type="ECO:0000256" key="9">
    <source>
        <dbReference type="SAM" id="Phobius"/>
    </source>
</evidence>
<dbReference type="Proteomes" id="UP000085678">
    <property type="component" value="Unplaced"/>
</dbReference>
<feature type="transmembrane region" description="Helical" evidence="9">
    <location>
        <begin position="609"/>
        <end position="627"/>
    </location>
</feature>
<reference evidence="11 12" key="1">
    <citation type="submission" date="2023-09" db="UniProtKB">
        <authorList>
            <consortium name="RefSeq"/>
        </authorList>
    </citation>
    <scope>IDENTIFICATION</scope>
    <source>
        <tissue evidence="11 12">Gonads</tissue>
    </source>
</reference>
<dbReference type="GO" id="GO:0046872">
    <property type="term" value="F:metal ion binding"/>
    <property type="evidence" value="ECO:0007669"/>
    <property type="project" value="UniProtKB-KW"/>
</dbReference>
<feature type="binding site" evidence="6">
    <location>
        <position position="236"/>
    </location>
    <ligand>
        <name>Na(+)</name>
        <dbReference type="ChEBI" id="CHEBI:29101"/>
        <label>1</label>
    </ligand>
</feature>
<dbReference type="GeneID" id="106160302"/>
<feature type="transmembrane region" description="Helical" evidence="9">
    <location>
        <begin position="471"/>
        <end position="493"/>
    </location>
</feature>
<comment type="subcellular location">
    <subcellularLocation>
        <location evidence="1">Membrane</location>
        <topology evidence="1">Multi-pass membrane protein</topology>
    </subcellularLocation>
</comment>
<dbReference type="GO" id="GO:0005335">
    <property type="term" value="F:serotonin:sodium:chloride symporter activity"/>
    <property type="evidence" value="ECO:0007669"/>
    <property type="project" value="TreeGrafter"/>
</dbReference>
<evidence type="ECO:0000256" key="6">
    <source>
        <dbReference type="PIRSR" id="PIRSR600175-1"/>
    </source>
</evidence>
<keyword evidence="6" id="KW-0479">Metal-binding</keyword>
<feature type="binding site" evidence="6">
    <location>
        <position position="237"/>
    </location>
    <ligand>
        <name>Na(+)</name>
        <dbReference type="ChEBI" id="CHEBI:29101"/>
        <label>1</label>
    </ligand>
</feature>
<feature type="binding site" evidence="6">
    <location>
        <position position="582"/>
    </location>
    <ligand>
        <name>Na(+)</name>
        <dbReference type="ChEBI" id="CHEBI:29101"/>
        <label>1</label>
    </ligand>
</feature>
<feature type="transmembrane region" description="Helical" evidence="9">
    <location>
        <begin position="513"/>
        <end position="534"/>
    </location>
</feature>
<feature type="transmembrane region" description="Helical" evidence="9">
    <location>
        <begin position="684"/>
        <end position="705"/>
    </location>
</feature>
<organism evidence="11">
    <name type="scientific">Lingula anatina</name>
    <name type="common">Brachiopod</name>
    <name type="synonym">Lingula unguis</name>
    <dbReference type="NCBI Taxonomy" id="7574"/>
    <lineage>
        <taxon>Eukaryota</taxon>
        <taxon>Metazoa</taxon>
        <taxon>Spiralia</taxon>
        <taxon>Lophotrochozoa</taxon>
        <taxon>Brachiopoda</taxon>
        <taxon>Linguliformea</taxon>
        <taxon>Lingulata</taxon>
        <taxon>Lingulida</taxon>
        <taxon>Linguloidea</taxon>
        <taxon>Lingulidae</taxon>
        <taxon>Lingula</taxon>
    </lineage>
</organism>
<dbReference type="OrthoDB" id="6581954at2759"/>
<dbReference type="GO" id="GO:0005886">
    <property type="term" value="C:plasma membrane"/>
    <property type="evidence" value="ECO:0007669"/>
    <property type="project" value="TreeGrafter"/>
</dbReference>
<feature type="binding site" evidence="6">
    <location>
        <position position="241"/>
    </location>
    <ligand>
        <name>Na(+)</name>
        <dbReference type="ChEBI" id="CHEBI:29101"/>
        <label>1</label>
    </ligand>
</feature>
<dbReference type="GO" id="GO:0043005">
    <property type="term" value="C:neuron projection"/>
    <property type="evidence" value="ECO:0007669"/>
    <property type="project" value="TreeGrafter"/>
</dbReference>
<feature type="binding site" evidence="6">
    <location>
        <position position="583"/>
    </location>
    <ligand>
        <name>Na(+)</name>
        <dbReference type="ChEBI" id="CHEBI:29101"/>
        <label>1</label>
    </ligand>
</feature>
<dbReference type="Pfam" id="PF00209">
    <property type="entry name" value="SNF"/>
    <property type="match status" value="1"/>
</dbReference>
<feature type="transmembrane region" description="Helical" evidence="9">
    <location>
        <begin position="725"/>
        <end position="744"/>
    </location>
</feature>
<gene>
    <name evidence="11 12" type="primary">LOC106160302</name>
</gene>
<feature type="binding site" evidence="6">
    <location>
        <position position="482"/>
    </location>
    <ligand>
        <name>Na(+)</name>
        <dbReference type="ChEBI" id="CHEBI:29101"/>
        <label>1</label>
    </ligand>
</feature>
<dbReference type="RefSeq" id="XP_013392305.1">
    <property type="nucleotide sequence ID" value="XM_013536851.2"/>
</dbReference>
<keyword evidence="5 9" id="KW-0472">Membrane</keyword>
<feature type="transmembrane region" description="Helical" evidence="9">
    <location>
        <begin position="436"/>
        <end position="459"/>
    </location>
</feature>
<name>A0A1S3I211_LINAN</name>
<keyword evidence="10" id="KW-1185">Reference proteome</keyword>
<dbReference type="PANTHER" id="PTHR11616">
    <property type="entry name" value="SODIUM/CHLORIDE DEPENDENT TRANSPORTER"/>
    <property type="match status" value="1"/>
</dbReference>
<dbReference type="CDD" id="cd11497">
    <property type="entry name" value="SLC6sbd_SERT-like"/>
    <property type="match status" value="1"/>
</dbReference>